<reference evidence="4" key="1">
    <citation type="journal article" date="2019" name="Int. J. Syst. Evol. Microbiol.">
        <title>The Global Catalogue of Microorganisms (GCM) 10K type strain sequencing project: providing services to taxonomists for standard genome sequencing and annotation.</title>
        <authorList>
            <consortium name="The Broad Institute Genomics Platform"/>
            <consortium name="The Broad Institute Genome Sequencing Center for Infectious Disease"/>
            <person name="Wu L."/>
            <person name="Ma J."/>
        </authorList>
    </citation>
    <scope>NUCLEOTIDE SEQUENCE [LARGE SCALE GENOMIC DNA]</scope>
    <source>
        <strain evidence="4">JCM 17563</strain>
    </source>
</reference>
<accession>A0ABP7T6E6</accession>
<gene>
    <name evidence="3" type="ORF">GCM10022280_22900</name>
</gene>
<comment type="caution">
    <text evidence="3">The sequence shown here is derived from an EMBL/GenBank/DDBJ whole genome shotgun (WGS) entry which is preliminary data.</text>
</comment>
<proteinExistence type="predicted"/>
<feature type="signal peptide" evidence="1">
    <location>
        <begin position="1"/>
        <end position="20"/>
    </location>
</feature>
<dbReference type="EMBL" id="BAABBQ010000001">
    <property type="protein sequence ID" value="GAA4021735.1"/>
    <property type="molecule type" value="Genomic_DNA"/>
</dbReference>
<name>A0ABP7T6E6_9SPHN</name>
<evidence type="ECO:0000256" key="1">
    <source>
        <dbReference type="SAM" id="SignalP"/>
    </source>
</evidence>
<keyword evidence="4" id="KW-1185">Reference proteome</keyword>
<feature type="domain" description="DUF4142" evidence="2">
    <location>
        <begin position="63"/>
        <end position="196"/>
    </location>
</feature>
<sequence>MNKVLLTAVATGVLALSACKQSGTTVSNNQTQGMADEAPVENSGLGNGMADGNMGGAANASANQAYVQDAATSDMFEIQSSQIALDKATLPSAKTYAQMMIDEHGKSTSELKAAAQSAGLTVPTALPADKQAQVEALRALSGAGFDQRYLADQRAGHQETLAKVNSYLASAPAGPLKDHAAKVTGVVQKHLNALEKIK</sequence>
<feature type="chain" id="PRO_5046178601" description="DUF4142 domain-containing protein" evidence="1">
    <location>
        <begin position="21"/>
        <end position="198"/>
    </location>
</feature>
<dbReference type="Proteomes" id="UP001500235">
    <property type="component" value="Unassembled WGS sequence"/>
</dbReference>
<evidence type="ECO:0000313" key="3">
    <source>
        <dbReference type="EMBL" id="GAA4021735.1"/>
    </source>
</evidence>
<dbReference type="RefSeq" id="WP_344707519.1">
    <property type="nucleotide sequence ID" value="NZ_BAABBQ010000001.1"/>
</dbReference>
<dbReference type="PANTHER" id="PTHR38593:SF1">
    <property type="entry name" value="BLR2558 PROTEIN"/>
    <property type="match status" value="1"/>
</dbReference>
<dbReference type="Pfam" id="PF13628">
    <property type="entry name" value="DUF4142"/>
    <property type="match status" value="1"/>
</dbReference>
<dbReference type="Gene3D" id="1.20.1260.10">
    <property type="match status" value="1"/>
</dbReference>
<protein>
    <recommendedName>
        <fullName evidence="2">DUF4142 domain-containing protein</fullName>
    </recommendedName>
</protein>
<organism evidence="3 4">
    <name type="scientific">Sphingomonas swuensis</name>
    <dbReference type="NCBI Taxonomy" id="977800"/>
    <lineage>
        <taxon>Bacteria</taxon>
        <taxon>Pseudomonadati</taxon>
        <taxon>Pseudomonadota</taxon>
        <taxon>Alphaproteobacteria</taxon>
        <taxon>Sphingomonadales</taxon>
        <taxon>Sphingomonadaceae</taxon>
        <taxon>Sphingomonas</taxon>
    </lineage>
</organism>
<evidence type="ECO:0000313" key="4">
    <source>
        <dbReference type="Proteomes" id="UP001500235"/>
    </source>
</evidence>
<dbReference type="InterPro" id="IPR012347">
    <property type="entry name" value="Ferritin-like"/>
</dbReference>
<evidence type="ECO:0000259" key="2">
    <source>
        <dbReference type="Pfam" id="PF13628"/>
    </source>
</evidence>
<dbReference type="InterPro" id="IPR025419">
    <property type="entry name" value="DUF4142"/>
</dbReference>
<dbReference type="PANTHER" id="PTHR38593">
    <property type="entry name" value="BLR2558 PROTEIN"/>
    <property type="match status" value="1"/>
</dbReference>
<keyword evidence="1" id="KW-0732">Signal</keyword>
<dbReference type="PROSITE" id="PS51257">
    <property type="entry name" value="PROKAR_LIPOPROTEIN"/>
    <property type="match status" value="1"/>
</dbReference>